<accession>A0A8J2VEN4</accession>
<feature type="domain" description="Aldehyde dehydrogenase" evidence="8">
    <location>
        <begin position="8"/>
        <end position="286"/>
    </location>
</feature>
<protein>
    <recommendedName>
        <fullName evidence="7">Gamma-glutamyl phosphate reductase</fullName>
        <shortName evidence="7">GPR</shortName>
        <ecNumber evidence="7">1.2.1.41</ecNumber>
    </recommendedName>
    <alternativeName>
        <fullName evidence="7">Glutamate-5-semialdehyde dehydrogenase</fullName>
    </alternativeName>
    <alternativeName>
        <fullName evidence="7">Glutamyl-gamma-semialdehyde dehydrogenase</fullName>
        <shortName evidence="7">GSA dehydrogenase</shortName>
    </alternativeName>
</protein>
<dbReference type="Proteomes" id="UP000625210">
    <property type="component" value="Unassembled WGS sequence"/>
</dbReference>
<dbReference type="GO" id="GO:0055129">
    <property type="term" value="P:L-proline biosynthetic process"/>
    <property type="evidence" value="ECO:0007669"/>
    <property type="project" value="UniProtKB-UniRule"/>
</dbReference>
<dbReference type="NCBIfam" id="TIGR00407">
    <property type="entry name" value="proA"/>
    <property type="match status" value="1"/>
</dbReference>
<keyword evidence="7" id="KW-0963">Cytoplasm</keyword>
<dbReference type="HAMAP" id="MF_00412">
    <property type="entry name" value="ProA"/>
    <property type="match status" value="1"/>
</dbReference>
<dbReference type="PANTHER" id="PTHR11063:SF8">
    <property type="entry name" value="DELTA-1-PYRROLINE-5-CARBOXYLATE SYNTHASE"/>
    <property type="match status" value="1"/>
</dbReference>
<dbReference type="SUPFAM" id="SSF53720">
    <property type="entry name" value="ALDH-like"/>
    <property type="match status" value="1"/>
</dbReference>
<dbReference type="UniPathway" id="UPA00098">
    <property type="reaction ID" value="UER00360"/>
</dbReference>
<dbReference type="AlphaFoldDB" id="A0A8J2VEN4"/>
<evidence type="ECO:0000259" key="8">
    <source>
        <dbReference type="Pfam" id="PF00171"/>
    </source>
</evidence>
<evidence type="ECO:0000256" key="3">
    <source>
        <dbReference type="ARBA" id="ARBA00022650"/>
    </source>
</evidence>
<dbReference type="GO" id="GO:0050661">
    <property type="term" value="F:NADP binding"/>
    <property type="evidence" value="ECO:0007669"/>
    <property type="project" value="InterPro"/>
</dbReference>
<evidence type="ECO:0000256" key="4">
    <source>
        <dbReference type="ARBA" id="ARBA00022857"/>
    </source>
</evidence>
<dbReference type="CDD" id="cd07079">
    <property type="entry name" value="ALDH_F18-19_ProA-GPR"/>
    <property type="match status" value="1"/>
</dbReference>
<evidence type="ECO:0000256" key="6">
    <source>
        <dbReference type="ARBA" id="ARBA00049024"/>
    </source>
</evidence>
<evidence type="ECO:0000256" key="1">
    <source>
        <dbReference type="ARBA" id="ARBA00004985"/>
    </source>
</evidence>
<dbReference type="FunFam" id="3.40.309.10:FF:000006">
    <property type="entry name" value="Gamma-glutamyl phosphate reductase"/>
    <property type="match status" value="1"/>
</dbReference>
<dbReference type="InterPro" id="IPR016162">
    <property type="entry name" value="Ald_DH_N"/>
</dbReference>
<evidence type="ECO:0000256" key="7">
    <source>
        <dbReference type="HAMAP-Rule" id="MF_00412"/>
    </source>
</evidence>
<dbReference type="NCBIfam" id="NF001221">
    <property type="entry name" value="PRK00197.1"/>
    <property type="match status" value="1"/>
</dbReference>
<comment type="caution">
    <text evidence="9">The sequence shown here is derived from an EMBL/GenBank/DDBJ whole genome shotgun (WGS) entry which is preliminary data.</text>
</comment>
<comment type="similarity">
    <text evidence="7">Belongs to the gamma-glutamyl phosphate reductase family.</text>
</comment>
<dbReference type="GO" id="GO:0004350">
    <property type="term" value="F:glutamate-5-semialdehyde dehydrogenase activity"/>
    <property type="evidence" value="ECO:0007669"/>
    <property type="project" value="UniProtKB-UniRule"/>
</dbReference>
<dbReference type="InterPro" id="IPR016161">
    <property type="entry name" value="Ald_DH/histidinol_DH"/>
</dbReference>
<keyword evidence="2 7" id="KW-0028">Amino-acid biosynthesis</keyword>
<comment type="catalytic activity">
    <reaction evidence="6 7">
        <text>L-glutamate 5-semialdehyde + phosphate + NADP(+) = L-glutamyl 5-phosphate + NADPH + H(+)</text>
        <dbReference type="Rhea" id="RHEA:19541"/>
        <dbReference type="ChEBI" id="CHEBI:15378"/>
        <dbReference type="ChEBI" id="CHEBI:43474"/>
        <dbReference type="ChEBI" id="CHEBI:57783"/>
        <dbReference type="ChEBI" id="CHEBI:58066"/>
        <dbReference type="ChEBI" id="CHEBI:58274"/>
        <dbReference type="ChEBI" id="CHEBI:58349"/>
        <dbReference type="EC" id="1.2.1.41"/>
    </reaction>
</comment>
<dbReference type="PANTHER" id="PTHR11063">
    <property type="entry name" value="GLUTAMATE SEMIALDEHYDE DEHYDROGENASE"/>
    <property type="match status" value="1"/>
</dbReference>
<dbReference type="Gene3D" id="3.40.309.10">
    <property type="entry name" value="Aldehyde Dehydrogenase, Chain A, domain 2"/>
    <property type="match status" value="1"/>
</dbReference>
<dbReference type="InterPro" id="IPR015590">
    <property type="entry name" value="Aldehyde_DH_dom"/>
</dbReference>
<dbReference type="GO" id="GO:0005737">
    <property type="term" value="C:cytoplasm"/>
    <property type="evidence" value="ECO:0007669"/>
    <property type="project" value="UniProtKB-SubCell"/>
</dbReference>
<comment type="function">
    <text evidence="7">Catalyzes the NADPH-dependent reduction of L-glutamate 5-phosphate into L-glutamate 5-semialdehyde and phosphate. The product spontaneously undergoes cyclization to form 1-pyrroline-5-carboxylate.</text>
</comment>
<evidence type="ECO:0000256" key="2">
    <source>
        <dbReference type="ARBA" id="ARBA00022605"/>
    </source>
</evidence>
<dbReference type="EMBL" id="BMHQ01000003">
    <property type="protein sequence ID" value="GGE09995.1"/>
    <property type="molecule type" value="Genomic_DNA"/>
</dbReference>
<dbReference type="InterPro" id="IPR016163">
    <property type="entry name" value="Ald_DH_C"/>
</dbReference>
<dbReference type="EC" id="1.2.1.41" evidence="7"/>
<organism evidence="9 10">
    <name type="scientific">Marinithermofilum abyssi</name>
    <dbReference type="NCBI Taxonomy" id="1571185"/>
    <lineage>
        <taxon>Bacteria</taxon>
        <taxon>Bacillati</taxon>
        <taxon>Bacillota</taxon>
        <taxon>Bacilli</taxon>
        <taxon>Bacillales</taxon>
        <taxon>Thermoactinomycetaceae</taxon>
        <taxon>Marinithermofilum</taxon>
    </lineage>
</organism>
<evidence type="ECO:0000256" key="5">
    <source>
        <dbReference type="ARBA" id="ARBA00023002"/>
    </source>
</evidence>
<gene>
    <name evidence="7 9" type="primary">proA</name>
    <name evidence="9" type="ORF">GCM10011571_09140</name>
</gene>
<reference evidence="9" key="1">
    <citation type="journal article" date="2014" name="Int. J. Syst. Evol. Microbiol.">
        <title>Complete genome sequence of Corynebacterium casei LMG S-19264T (=DSM 44701T), isolated from a smear-ripened cheese.</title>
        <authorList>
            <consortium name="US DOE Joint Genome Institute (JGI-PGF)"/>
            <person name="Walter F."/>
            <person name="Albersmeier A."/>
            <person name="Kalinowski J."/>
            <person name="Ruckert C."/>
        </authorList>
    </citation>
    <scope>NUCLEOTIDE SEQUENCE</scope>
    <source>
        <strain evidence="9">CGMCC 1.15179</strain>
    </source>
</reference>
<comment type="pathway">
    <text evidence="1 7">Amino-acid biosynthesis; L-proline biosynthesis; L-glutamate 5-semialdehyde from L-glutamate: step 2/2.</text>
</comment>
<reference evidence="9" key="2">
    <citation type="submission" date="2020-09" db="EMBL/GenBank/DDBJ databases">
        <authorList>
            <person name="Sun Q."/>
            <person name="Zhou Y."/>
        </authorList>
    </citation>
    <scope>NUCLEOTIDE SEQUENCE</scope>
    <source>
        <strain evidence="9">CGMCC 1.15179</strain>
    </source>
</reference>
<dbReference type="PIRSF" id="PIRSF000151">
    <property type="entry name" value="GPR"/>
    <property type="match status" value="1"/>
</dbReference>
<dbReference type="Gene3D" id="3.40.605.10">
    <property type="entry name" value="Aldehyde Dehydrogenase, Chain A, domain 1"/>
    <property type="match status" value="1"/>
</dbReference>
<evidence type="ECO:0000313" key="9">
    <source>
        <dbReference type="EMBL" id="GGE09995.1"/>
    </source>
</evidence>
<dbReference type="PROSITE" id="PS01223">
    <property type="entry name" value="PROA"/>
    <property type="match status" value="1"/>
</dbReference>
<sequence length="420" mass="46151">MVKTKVSGVRQKAEQARAASKRLALLTEAQKNAGLRAMAQALRNRREAILTANEEDLRRGEEAGLSTALMDRLRLTEERLEGMAQGLEELIHLPDPVGEVMETVERENGLRIEKVRVPLGVIGMIYEARPNVTVDAAGLALKTGNAVVLRGSSSAFYSNRMLVEVLHQALETTDVPVDGVQLVEDLDREAVREMMTLNGWIDVIIPRGGAGLIERVVRESTVPVLETGVGNCHIYVDAEADPSMAEHIVINGKTDRPAVCNAVETLLVHREWAKQHLSSLAARLQENGVELRGCDRTRALADHVLPASEEDWRREYLDLILAVNVVDSLEEAMEHIDRYGTRHSEAIVTDNAETARVFLQGVDAAAVYHNASTRFTDGSQFGFGAEIGISTQKLHARGPMGLKELTSYKYRVLGTGQVRG</sequence>
<keyword evidence="10" id="KW-1185">Reference proteome</keyword>
<evidence type="ECO:0000313" key="10">
    <source>
        <dbReference type="Proteomes" id="UP000625210"/>
    </source>
</evidence>
<keyword evidence="4 7" id="KW-0521">NADP</keyword>
<dbReference type="InterPro" id="IPR000965">
    <property type="entry name" value="GPR_dom"/>
</dbReference>
<proteinExistence type="inferred from homology"/>
<dbReference type="Pfam" id="PF00171">
    <property type="entry name" value="Aldedh"/>
    <property type="match status" value="1"/>
</dbReference>
<keyword evidence="3 7" id="KW-0641">Proline biosynthesis</keyword>
<dbReference type="InterPro" id="IPR020593">
    <property type="entry name" value="G-glutamylP_reductase_CS"/>
</dbReference>
<name>A0A8J2VEN4_9BACL</name>
<comment type="subcellular location">
    <subcellularLocation>
        <location evidence="7">Cytoplasm</location>
    </subcellularLocation>
</comment>
<dbReference type="InterPro" id="IPR012134">
    <property type="entry name" value="Glu-5-SA_DH"/>
</dbReference>
<keyword evidence="5 7" id="KW-0560">Oxidoreductase</keyword>